<evidence type="ECO:0000313" key="3">
    <source>
        <dbReference type="Proteomes" id="UP001501102"/>
    </source>
</evidence>
<reference evidence="3" key="1">
    <citation type="journal article" date="2019" name="Int. J. Syst. Evol. Microbiol.">
        <title>The Global Catalogue of Microorganisms (GCM) 10K type strain sequencing project: providing services to taxonomists for standard genome sequencing and annotation.</title>
        <authorList>
            <consortium name="The Broad Institute Genomics Platform"/>
            <consortium name="The Broad Institute Genome Sequencing Center for Infectious Disease"/>
            <person name="Wu L."/>
            <person name="Ma J."/>
        </authorList>
    </citation>
    <scope>NUCLEOTIDE SEQUENCE [LARGE SCALE GENOMIC DNA]</scope>
    <source>
        <strain evidence="3">JCM 4087</strain>
    </source>
</reference>
<protein>
    <recommendedName>
        <fullName evidence="4">Transposase</fullName>
    </recommendedName>
</protein>
<organism evidence="2 3">
    <name type="scientific">Streptomyces thioluteus</name>
    <dbReference type="NCBI Taxonomy" id="66431"/>
    <lineage>
        <taxon>Bacteria</taxon>
        <taxon>Bacillati</taxon>
        <taxon>Actinomycetota</taxon>
        <taxon>Actinomycetes</taxon>
        <taxon>Kitasatosporales</taxon>
        <taxon>Streptomycetaceae</taxon>
        <taxon>Streptomyces</taxon>
    </lineage>
</organism>
<keyword evidence="3" id="KW-1185">Reference proteome</keyword>
<evidence type="ECO:0000256" key="1">
    <source>
        <dbReference type="SAM" id="MobiDB-lite"/>
    </source>
</evidence>
<dbReference type="RefSeq" id="WP_344963389.1">
    <property type="nucleotide sequence ID" value="NZ_BAAAXZ010000104.1"/>
</dbReference>
<comment type="caution">
    <text evidence="2">The sequence shown here is derived from an EMBL/GenBank/DDBJ whole genome shotgun (WGS) entry which is preliminary data.</text>
</comment>
<evidence type="ECO:0008006" key="4">
    <source>
        <dbReference type="Google" id="ProtNLM"/>
    </source>
</evidence>
<name>A0ABP6JGM0_STRTU</name>
<proteinExistence type="predicted"/>
<feature type="compositionally biased region" description="Basic and acidic residues" evidence="1">
    <location>
        <begin position="158"/>
        <end position="168"/>
    </location>
</feature>
<sequence length="246" mass="27829">MWRLLADSAVWSALPQGKKDELTAAAADGENWMITPWVELTLVHAVEKPLAAPELGPLTFPREEGRTSTPLIGRVRSHARSTGRIDIDATWSEWTDDVAEDAPRRVDAHDRVGDLELRPFDDDRSLFGIRHEFRDTRHRNVTYTPRRDHALPRILPPGDHRTPGADHAHRPRLRPLAVPASRRPEPPDVSHLVPTVRWESAVDHAQHRVTRTRRHAGFRVHLRRPWFSSGDDELLAVVLGSASPTS</sequence>
<evidence type="ECO:0000313" key="2">
    <source>
        <dbReference type="EMBL" id="GAA2930010.1"/>
    </source>
</evidence>
<feature type="region of interest" description="Disordered" evidence="1">
    <location>
        <begin position="149"/>
        <end position="171"/>
    </location>
</feature>
<dbReference type="EMBL" id="BAAAXZ010000104">
    <property type="protein sequence ID" value="GAA2930010.1"/>
    <property type="molecule type" value="Genomic_DNA"/>
</dbReference>
<gene>
    <name evidence="2" type="ORF">GCM10020221_27250</name>
</gene>
<dbReference type="Proteomes" id="UP001501102">
    <property type="component" value="Unassembled WGS sequence"/>
</dbReference>
<accession>A0ABP6JGM0</accession>